<dbReference type="SUPFAM" id="SSF50978">
    <property type="entry name" value="WD40 repeat-like"/>
    <property type="match status" value="1"/>
</dbReference>
<dbReference type="SUPFAM" id="SSF49899">
    <property type="entry name" value="Concanavalin A-like lectins/glucanases"/>
    <property type="match status" value="1"/>
</dbReference>
<evidence type="ECO:0000256" key="1">
    <source>
        <dbReference type="PROSITE-ProRule" id="PRU00221"/>
    </source>
</evidence>
<keyword evidence="1" id="KW-0853">WD repeat</keyword>
<comment type="caution">
    <text evidence="3">The sequence shown here is derived from an EMBL/GenBank/DDBJ whole genome shotgun (WGS) entry which is preliminary data.</text>
</comment>
<dbReference type="InterPro" id="IPR036322">
    <property type="entry name" value="WD40_repeat_dom_sf"/>
</dbReference>
<evidence type="ECO:0000313" key="3">
    <source>
        <dbReference type="EMBL" id="KAF0743931.1"/>
    </source>
</evidence>
<evidence type="ECO:0000256" key="2">
    <source>
        <dbReference type="SAM" id="MobiDB-lite"/>
    </source>
</evidence>
<dbReference type="Gene3D" id="2.60.120.200">
    <property type="match status" value="1"/>
</dbReference>
<dbReference type="PROSITE" id="PS50082">
    <property type="entry name" value="WD_REPEATS_2"/>
    <property type="match status" value="1"/>
</dbReference>
<feature type="region of interest" description="Disordered" evidence="2">
    <location>
        <begin position="1281"/>
        <end position="1312"/>
    </location>
</feature>
<evidence type="ECO:0000313" key="4">
    <source>
        <dbReference type="Proteomes" id="UP000481153"/>
    </source>
</evidence>
<dbReference type="InterPro" id="IPR001680">
    <property type="entry name" value="WD40_rpt"/>
</dbReference>
<name>A0A6G0XU17_9STRA</name>
<proteinExistence type="predicted"/>
<reference evidence="3 4" key="1">
    <citation type="submission" date="2019-07" db="EMBL/GenBank/DDBJ databases">
        <title>Genomics analysis of Aphanomyces spp. identifies a new class of oomycete effector associated with host adaptation.</title>
        <authorList>
            <person name="Gaulin E."/>
        </authorList>
    </citation>
    <scope>NUCLEOTIDE SEQUENCE [LARGE SCALE GENOMIC DNA]</scope>
    <source>
        <strain evidence="3 4">ATCC 201684</strain>
    </source>
</reference>
<dbReference type="InterPro" id="IPR013320">
    <property type="entry name" value="ConA-like_dom_sf"/>
</dbReference>
<accession>A0A6G0XU17</accession>
<dbReference type="SMART" id="SM00320">
    <property type="entry name" value="WD40"/>
    <property type="match status" value="2"/>
</dbReference>
<dbReference type="SUPFAM" id="SSF82171">
    <property type="entry name" value="DPP6 N-terminal domain-like"/>
    <property type="match status" value="1"/>
</dbReference>
<dbReference type="InterPro" id="IPR015943">
    <property type="entry name" value="WD40/YVTN_repeat-like_dom_sf"/>
</dbReference>
<gene>
    <name evidence="3" type="ORF">Ae201684_001573</name>
</gene>
<feature type="repeat" description="WD" evidence="1">
    <location>
        <begin position="166"/>
        <end position="207"/>
    </location>
</feature>
<dbReference type="Gene3D" id="2.130.10.10">
    <property type="entry name" value="YVTN repeat-like/Quinoprotein amine dehydrogenase"/>
    <property type="match status" value="1"/>
</dbReference>
<dbReference type="Pfam" id="PF13385">
    <property type="entry name" value="Laminin_G_3"/>
    <property type="match status" value="1"/>
</dbReference>
<organism evidence="3 4">
    <name type="scientific">Aphanomyces euteiches</name>
    <dbReference type="NCBI Taxonomy" id="100861"/>
    <lineage>
        <taxon>Eukaryota</taxon>
        <taxon>Sar</taxon>
        <taxon>Stramenopiles</taxon>
        <taxon>Oomycota</taxon>
        <taxon>Saprolegniomycetes</taxon>
        <taxon>Saprolegniales</taxon>
        <taxon>Verrucalvaceae</taxon>
        <taxon>Aphanomyces</taxon>
    </lineage>
</organism>
<dbReference type="PROSITE" id="PS50294">
    <property type="entry name" value="WD_REPEATS_REGION"/>
    <property type="match status" value="1"/>
</dbReference>
<sequence length="1312" mass="143131">MRGEMTSSLQIKSTIAAMEGVQGGSEIVVYHPVRESIVSITSTLLQEIDIRTASLVGEINFDGSLLGDKPNAFECAVACGSKYVVASLSRCLVIWDLHEMVLIHIVEVAAAAAITQKTKHISSLTASLCSKNLLYFAHEGSQSIKATSVDALCSGDLTMKKLHRKVASRSSAIITLAFHTPSSMLACGASDGTIQVWKCDSESVNEETKAEADALGYELITTVNAKTTAVNCLLFHPVEGVLAIGYTSHHVEVLAIGKDHSVMTLASTNVPDGFTLSAPLVFGPNAQTLVVLLEDEHVGLAINLFMFSDNSNRFCTPLELPSATLAYAHVVDNMLVLYSSALTGRTLAHLAVSDDVVLSDTTPRRSWSSTIELSFGQYCHVEHLPDSVVQIVYSQEASRFELSQLSLKTNDRVTVATVPSSYENSSITPERIVVSPDLTIYGSLLHSSAGCYVLWLSSAASSAFYDVLDAIWTSSGDLLTLLPSGRSFRCHDRLTATTAMPTTPQGSLIQLPIPVTRIFATRLPILSSFSSSAASKLVFLVRDAVQDTLRLSDDSTLAFSVDSTLLWTTHKNESVLDVRMEPSTQTASSHHIAVLTTQRVVILDASLVAVVVHAPSNPLLHAPTSILWIGSAIAFSTVSGAILYFPTQRQHRSPLLLCSLAKAESIQLVACLPDRLIYVTTAATAMIQTWTRPFSVVEVLALSQPDLDLTRSFVHRELECSPQVCLSHALLADLSAQDMDLALVAATGVPSTGSFRTTSHIATSVVCSLYLGLHKWSEALNHALSDDPPLQEYASDPMTAAAAQLPQRLSVLSSQLSHIGRTLERFGQFQTAARCYDIAGNDKALVELMLKCGDVDSTLVNSLANAPARAAMTCSKQANLAPRADAFRLLCTEHLEFERRSRLLPSLSLRQAQLKLTEETPAPALSYSSWKYFMWKRIMPEDMNEWVGSGTPHYSAEEFQPKRRVAQLSVDTKQMSFEEPKAMAPSIGPFLEEEDGVVAYWRFEDAATNFDASKETQFVDTSKRENHITVSAGMELVPSTAPVDRGEENKMQLPYALRFPQTSSGVCGGKAMVKKGNTLDIGSGFDEDPYRRCLTIECWVKYYTATGDTSRSGVLFRRSTAASSIIWSFGLNSGSLIFFLRGSTVKSDATAFKPTDAWQHIAAVVDITSDDRASIRLAVDGRHVVSKDVLTKLPPYEDNDGSTLEVGPDLSGFEMTEIRIWATARSEQQLADMKENYLSMAETKKKIKMKIHQRDCQCEKCIGRRQNTPIAKLAMMQPLSLTPTSRDRRQRMGGAKTPQTASPMNKTEETRI</sequence>
<dbReference type="EMBL" id="VJMJ01000012">
    <property type="protein sequence ID" value="KAF0743931.1"/>
    <property type="molecule type" value="Genomic_DNA"/>
</dbReference>
<dbReference type="VEuPathDB" id="FungiDB:AeMF1_002987"/>
<dbReference type="Proteomes" id="UP000481153">
    <property type="component" value="Unassembled WGS sequence"/>
</dbReference>
<keyword evidence="4" id="KW-1185">Reference proteome</keyword>
<protein>
    <submittedName>
        <fullName evidence="3">Uncharacterized protein</fullName>
    </submittedName>
</protein>